<keyword evidence="3" id="KW-1185">Reference proteome</keyword>
<dbReference type="AlphaFoldDB" id="A0A9K3KCH6"/>
<organism evidence="2 3">
    <name type="scientific">Nitzschia inconspicua</name>
    <dbReference type="NCBI Taxonomy" id="303405"/>
    <lineage>
        <taxon>Eukaryota</taxon>
        <taxon>Sar</taxon>
        <taxon>Stramenopiles</taxon>
        <taxon>Ochrophyta</taxon>
        <taxon>Bacillariophyta</taxon>
        <taxon>Bacillariophyceae</taxon>
        <taxon>Bacillariophycidae</taxon>
        <taxon>Bacillariales</taxon>
        <taxon>Bacillariaceae</taxon>
        <taxon>Nitzschia</taxon>
    </lineage>
</organism>
<protein>
    <submittedName>
        <fullName evidence="2">Uncharacterized protein</fullName>
    </submittedName>
</protein>
<evidence type="ECO:0000313" key="2">
    <source>
        <dbReference type="EMBL" id="KAG7341209.1"/>
    </source>
</evidence>
<reference evidence="2" key="2">
    <citation type="submission" date="2021-04" db="EMBL/GenBank/DDBJ databases">
        <authorList>
            <person name="Podell S."/>
        </authorList>
    </citation>
    <scope>NUCLEOTIDE SEQUENCE</scope>
    <source>
        <strain evidence="2">Hildebrandi</strain>
    </source>
</reference>
<gene>
    <name evidence="2" type="ORF">IV203_023160</name>
</gene>
<dbReference type="EMBL" id="JAGRRH010000026">
    <property type="protein sequence ID" value="KAG7341209.1"/>
    <property type="molecule type" value="Genomic_DNA"/>
</dbReference>
<evidence type="ECO:0000256" key="1">
    <source>
        <dbReference type="SAM" id="MobiDB-lite"/>
    </source>
</evidence>
<accession>A0A9K3KCH6</accession>
<comment type="caution">
    <text evidence="2">The sequence shown here is derived from an EMBL/GenBank/DDBJ whole genome shotgun (WGS) entry which is preliminary data.</text>
</comment>
<dbReference type="Proteomes" id="UP000693970">
    <property type="component" value="Unassembled WGS sequence"/>
</dbReference>
<name>A0A9K3KCH6_9STRA</name>
<evidence type="ECO:0000313" key="3">
    <source>
        <dbReference type="Proteomes" id="UP000693970"/>
    </source>
</evidence>
<proteinExistence type="predicted"/>
<reference evidence="2" key="1">
    <citation type="journal article" date="2021" name="Sci. Rep.">
        <title>Diploid genomic architecture of Nitzschia inconspicua, an elite biomass production diatom.</title>
        <authorList>
            <person name="Oliver A."/>
            <person name="Podell S."/>
            <person name="Pinowska A."/>
            <person name="Traller J.C."/>
            <person name="Smith S.R."/>
            <person name="McClure R."/>
            <person name="Beliaev A."/>
            <person name="Bohutskyi P."/>
            <person name="Hill E.A."/>
            <person name="Rabines A."/>
            <person name="Zheng H."/>
            <person name="Allen L.Z."/>
            <person name="Kuo A."/>
            <person name="Grigoriev I.V."/>
            <person name="Allen A.E."/>
            <person name="Hazlebeck D."/>
            <person name="Allen E.E."/>
        </authorList>
    </citation>
    <scope>NUCLEOTIDE SEQUENCE</scope>
    <source>
        <strain evidence="2">Hildebrandi</strain>
    </source>
</reference>
<feature type="region of interest" description="Disordered" evidence="1">
    <location>
        <begin position="310"/>
        <end position="331"/>
    </location>
</feature>
<sequence>MPHSPLPHPSGGDYTFIRSIGLSFLRASHDVSGSMQRGLSNVYAEDLGSINALFHTATAARDHVAGDAMDTLYSLVVAMVETQASETPVVTRPRIPVIVDSWRLKYHLVNSHYRNLPLSTGGPGIFQQFLDRSIAANESDPMIYVQTSNFYVTRDPHAHVLGSHPLAALLNISPFIVLTLLLLHHPLGFWTLRWTPLLPMWHTSPPCPESRFSLAPALTDPQACCAVLNLPVSPSPSPALDSMGLVAGESSGAASAVLAAADPDLVDWNVNAVDFQPLGLQLPFDDVYAIDDPTNPLPADDTPRMVNWTSSEPHAPVLPTDLDGFDDLPHA</sequence>